<evidence type="ECO:0000256" key="2">
    <source>
        <dbReference type="HAMAP-Rule" id="MF_01940"/>
    </source>
</evidence>
<feature type="active site" description="Proton donor" evidence="2">
    <location>
        <position position="28"/>
    </location>
</feature>
<protein>
    <recommendedName>
        <fullName evidence="2">RNA 2',3'-cyclic phosphodiesterase</fullName>
        <shortName evidence="2">RNA 2',3'-CPDase</shortName>
        <ecNumber evidence="2">3.1.4.58</ecNumber>
    </recommendedName>
</protein>
<sequence>MHSVAAAAPQTPGNRRPALRWVPEEQRHITLAFYGEVPDGVVEDLSTTLEQQLGAVAPLSLRLRGAGVFSGQVLWAGVQTEHTSSHSSGTSPLIALMRLCEQAGSQYSTSGTPSPARERRRAHVTLARARDRRRAAEQLQARAAALSIYEGPSWRADQAHLMLSELGAGKSGGPQHTLLDRVQLRG</sequence>
<comment type="catalytic activity">
    <reaction evidence="2">
        <text>a 3'-end 2',3'-cyclophospho-ribonucleotide-RNA + H2O = a 3'-end 2'-phospho-ribonucleotide-RNA + H(+)</text>
        <dbReference type="Rhea" id="RHEA:11828"/>
        <dbReference type="Rhea" id="RHEA-COMP:10464"/>
        <dbReference type="Rhea" id="RHEA-COMP:17353"/>
        <dbReference type="ChEBI" id="CHEBI:15377"/>
        <dbReference type="ChEBI" id="CHEBI:15378"/>
        <dbReference type="ChEBI" id="CHEBI:83064"/>
        <dbReference type="ChEBI" id="CHEBI:173113"/>
        <dbReference type="EC" id="3.1.4.58"/>
    </reaction>
</comment>
<dbReference type="Proteomes" id="UP001205046">
    <property type="component" value="Unassembled WGS sequence"/>
</dbReference>
<comment type="function">
    <text evidence="2">Hydrolyzes RNA 2',3'-cyclic phosphodiester to an RNA 2'-phosphomonoester.</text>
</comment>
<accession>A0ABT2HQB9</accession>
<organism evidence="3 4">
    <name type="scientific">Nesterenkonia massiliensis</name>
    <dbReference type="NCBI Taxonomy" id="1232429"/>
    <lineage>
        <taxon>Bacteria</taxon>
        <taxon>Bacillati</taxon>
        <taxon>Actinomycetota</taxon>
        <taxon>Actinomycetes</taxon>
        <taxon>Micrococcales</taxon>
        <taxon>Micrococcaceae</taxon>
        <taxon>Nesterenkonia</taxon>
    </lineage>
</organism>
<comment type="caution">
    <text evidence="3">The sequence shown here is derived from an EMBL/GenBank/DDBJ whole genome shotgun (WGS) entry which is preliminary data.</text>
</comment>
<dbReference type="Pfam" id="PF13563">
    <property type="entry name" value="2_5_RNA_ligase2"/>
    <property type="match status" value="1"/>
</dbReference>
<proteinExistence type="inferred from homology"/>
<dbReference type="InterPro" id="IPR004175">
    <property type="entry name" value="RNA_CPDase"/>
</dbReference>
<evidence type="ECO:0000256" key="1">
    <source>
        <dbReference type="ARBA" id="ARBA00022801"/>
    </source>
</evidence>
<dbReference type="PANTHER" id="PTHR35561">
    <property type="entry name" value="RNA 2',3'-CYCLIC PHOSPHODIESTERASE"/>
    <property type="match status" value="1"/>
</dbReference>
<dbReference type="PANTHER" id="PTHR35561:SF1">
    <property type="entry name" value="RNA 2',3'-CYCLIC PHOSPHODIESTERASE"/>
    <property type="match status" value="1"/>
</dbReference>
<comment type="similarity">
    <text evidence="2">Belongs to the 2H phosphoesterase superfamily. ThpR family.</text>
</comment>
<dbReference type="InterPro" id="IPR009097">
    <property type="entry name" value="Cyclic_Pdiesterase"/>
</dbReference>
<name>A0ABT2HQB9_9MICC</name>
<dbReference type="SUPFAM" id="SSF55144">
    <property type="entry name" value="LigT-like"/>
    <property type="match status" value="1"/>
</dbReference>
<gene>
    <name evidence="3" type="primary">thpR</name>
    <name evidence="3" type="ORF">M3B43_06045</name>
</gene>
<dbReference type="HAMAP" id="MF_01940">
    <property type="entry name" value="RNA_CPDase"/>
    <property type="match status" value="1"/>
</dbReference>
<reference evidence="3 4" key="1">
    <citation type="submission" date="2022-04" db="EMBL/GenBank/DDBJ databases">
        <title>Human microbiome associated bacterial genomes.</title>
        <authorList>
            <person name="Sandstrom S."/>
            <person name="Salamzade R."/>
            <person name="Kalan L.R."/>
        </authorList>
    </citation>
    <scope>NUCLEOTIDE SEQUENCE [LARGE SCALE GENOMIC DNA]</scope>
    <source>
        <strain evidence="4">p3-SID767</strain>
    </source>
</reference>
<keyword evidence="1 2" id="KW-0378">Hydrolase</keyword>
<feature type="short sequence motif" description="HXTX 2" evidence="2">
    <location>
        <begin position="123"/>
        <end position="126"/>
    </location>
</feature>
<dbReference type="Gene3D" id="3.90.1140.10">
    <property type="entry name" value="Cyclic phosphodiesterase"/>
    <property type="match status" value="1"/>
</dbReference>
<dbReference type="EC" id="3.1.4.58" evidence="2"/>
<keyword evidence="4" id="KW-1185">Reference proteome</keyword>
<feature type="short sequence motif" description="HXTX 1" evidence="2">
    <location>
        <begin position="28"/>
        <end position="31"/>
    </location>
</feature>
<feature type="active site" description="Proton acceptor" evidence="2">
    <location>
        <position position="123"/>
    </location>
</feature>
<dbReference type="NCBIfam" id="TIGR02258">
    <property type="entry name" value="2_5_ligase"/>
    <property type="match status" value="1"/>
</dbReference>
<evidence type="ECO:0000313" key="4">
    <source>
        <dbReference type="Proteomes" id="UP001205046"/>
    </source>
</evidence>
<evidence type="ECO:0000313" key="3">
    <source>
        <dbReference type="EMBL" id="MCT1606893.1"/>
    </source>
</evidence>
<dbReference type="EMBL" id="JALXMO010000011">
    <property type="protein sequence ID" value="MCT1606893.1"/>
    <property type="molecule type" value="Genomic_DNA"/>
</dbReference>